<keyword evidence="2" id="KW-1133">Transmembrane helix</keyword>
<evidence type="ECO:0000313" key="4">
    <source>
        <dbReference type="EMBL" id="MFD1847158.1"/>
    </source>
</evidence>
<dbReference type="Pfam" id="PF01882">
    <property type="entry name" value="DUF58"/>
    <property type="match status" value="1"/>
</dbReference>
<organism evidence="4 5">
    <name type="scientific">Arthrobacter flavus</name>
    <dbReference type="NCBI Taxonomy" id="95172"/>
    <lineage>
        <taxon>Bacteria</taxon>
        <taxon>Bacillati</taxon>
        <taxon>Actinomycetota</taxon>
        <taxon>Actinomycetes</taxon>
        <taxon>Micrococcales</taxon>
        <taxon>Micrococcaceae</taxon>
        <taxon>Arthrobacter</taxon>
    </lineage>
</organism>
<evidence type="ECO:0000256" key="1">
    <source>
        <dbReference type="SAM" id="MobiDB-lite"/>
    </source>
</evidence>
<feature type="transmembrane region" description="Helical" evidence="2">
    <location>
        <begin position="12"/>
        <end position="32"/>
    </location>
</feature>
<evidence type="ECO:0000313" key="5">
    <source>
        <dbReference type="Proteomes" id="UP001597307"/>
    </source>
</evidence>
<protein>
    <submittedName>
        <fullName evidence="4">DUF58 domain-containing protein</fullName>
    </submittedName>
</protein>
<reference evidence="5" key="1">
    <citation type="journal article" date="2019" name="Int. J. Syst. Evol. Microbiol.">
        <title>The Global Catalogue of Microorganisms (GCM) 10K type strain sequencing project: providing services to taxonomists for standard genome sequencing and annotation.</title>
        <authorList>
            <consortium name="The Broad Institute Genomics Platform"/>
            <consortium name="The Broad Institute Genome Sequencing Center for Infectious Disease"/>
            <person name="Wu L."/>
            <person name="Ma J."/>
        </authorList>
    </citation>
    <scope>NUCLEOTIDE SEQUENCE [LARGE SCALE GENOMIC DNA]</scope>
    <source>
        <strain evidence="5">JCM 11496</strain>
    </source>
</reference>
<dbReference type="EMBL" id="JBHUGA010000040">
    <property type="protein sequence ID" value="MFD1847158.1"/>
    <property type="molecule type" value="Genomic_DNA"/>
</dbReference>
<feature type="compositionally biased region" description="Low complexity" evidence="1">
    <location>
        <begin position="360"/>
        <end position="370"/>
    </location>
</feature>
<evidence type="ECO:0000256" key="2">
    <source>
        <dbReference type="SAM" id="Phobius"/>
    </source>
</evidence>
<gene>
    <name evidence="4" type="ORF">ACFSFX_11175</name>
</gene>
<evidence type="ECO:0000259" key="3">
    <source>
        <dbReference type="Pfam" id="PF01882"/>
    </source>
</evidence>
<sequence>MQLLAKLPSRVLTPRGWGLVIAGVTALLFAQFLGRRDLLYLGVLLICLPLLSAVMLRLIKPRFTVERNLTPQTMETGFTSTVTLSVAASRPVSGSMVMQEMLPARFGESPEFHYPSRHPTRGASMYEYRLRSSGRGVFDVGPVTAAFTDPFGLGTSLHTLGGTDRLVITPAPVDLPHSPLTGARGAEGFAATRRNANPSDDDIMTREYRPGDPMRRVHWAATARHNELMVRQEESVTTPEATLILEQRQLRYSSGVTGAFGVDREENGTALRSAPGFEWAVVAAMSITAHLLERNYALRFVDETGAPALRSSVSAPWPEDEEHAGQTGIHDVAEGLAALELSPDLSKRTTGRRQSQRIPASAKTDAAPAARHQPFGDPMMDKLASYKNRGPLIAILGAITAAEARDLAAAAEYGSTSFAILVADRPQDLHPVMEILRAAGWHAVAVSPSADLAAAWTYFDSPVGASASTAKTTVGATTVGADSVGADTVRGAVRSTTASSGGQP</sequence>
<keyword evidence="5" id="KW-1185">Reference proteome</keyword>
<comment type="caution">
    <text evidence="4">The sequence shown here is derived from an EMBL/GenBank/DDBJ whole genome shotgun (WGS) entry which is preliminary data.</text>
</comment>
<dbReference type="PANTHER" id="PTHR34351">
    <property type="entry name" value="SLR1927 PROTEIN-RELATED"/>
    <property type="match status" value="1"/>
</dbReference>
<accession>A0ABW4Q8U9</accession>
<feature type="domain" description="DUF58" evidence="3">
    <location>
        <begin position="205"/>
        <end position="242"/>
    </location>
</feature>
<dbReference type="RefSeq" id="WP_343878909.1">
    <property type="nucleotide sequence ID" value="NZ_BAAAIJ010000032.1"/>
</dbReference>
<feature type="transmembrane region" description="Helical" evidence="2">
    <location>
        <begin position="38"/>
        <end position="59"/>
    </location>
</feature>
<keyword evidence="2" id="KW-0812">Transmembrane</keyword>
<feature type="region of interest" description="Disordered" evidence="1">
    <location>
        <begin position="343"/>
        <end position="374"/>
    </location>
</feature>
<dbReference type="Proteomes" id="UP001597307">
    <property type="component" value="Unassembled WGS sequence"/>
</dbReference>
<dbReference type="InterPro" id="IPR002881">
    <property type="entry name" value="DUF58"/>
</dbReference>
<dbReference type="PANTHER" id="PTHR34351:SF1">
    <property type="entry name" value="SLR1927 PROTEIN"/>
    <property type="match status" value="1"/>
</dbReference>
<name>A0ABW4Q8U9_9MICC</name>
<proteinExistence type="predicted"/>
<keyword evidence="2" id="KW-0472">Membrane</keyword>